<evidence type="ECO:0000256" key="6">
    <source>
        <dbReference type="ARBA" id="ARBA00022826"/>
    </source>
</evidence>
<feature type="transmembrane region" description="Helical" evidence="14">
    <location>
        <begin position="157"/>
        <end position="179"/>
    </location>
</feature>
<keyword evidence="11 12" id="KW-0407">Ion channel</keyword>
<feature type="domain" description="Potassium channel" evidence="15">
    <location>
        <begin position="264"/>
        <end position="346"/>
    </location>
</feature>
<dbReference type="GO" id="GO:0022841">
    <property type="term" value="F:potassium ion leak channel activity"/>
    <property type="evidence" value="ECO:0007669"/>
    <property type="project" value="TreeGrafter"/>
</dbReference>
<evidence type="ECO:0000313" key="16">
    <source>
        <dbReference type="EMBL" id="KAF0291584.1"/>
    </source>
</evidence>
<evidence type="ECO:0000313" key="17">
    <source>
        <dbReference type="Proteomes" id="UP000440578"/>
    </source>
</evidence>
<protein>
    <submittedName>
        <fullName evidence="16">TWiK family of potassium channels protein 7</fullName>
    </submittedName>
</protein>
<feature type="transmembrane region" description="Helical" evidence="14">
    <location>
        <begin position="321"/>
        <end position="342"/>
    </location>
</feature>
<feature type="transmembrane region" description="Helical" evidence="14">
    <location>
        <begin position="254"/>
        <end position="276"/>
    </location>
</feature>
<dbReference type="AlphaFoldDB" id="A0A6A4VJ89"/>
<keyword evidence="7" id="KW-0630">Potassium</keyword>
<dbReference type="GO" id="GO:0030322">
    <property type="term" value="P:stabilization of membrane potential"/>
    <property type="evidence" value="ECO:0007669"/>
    <property type="project" value="TreeGrafter"/>
</dbReference>
<reference evidence="16 17" key="1">
    <citation type="submission" date="2019-07" db="EMBL/GenBank/DDBJ databases">
        <title>Draft genome assembly of a fouling barnacle, Amphibalanus amphitrite (Darwin, 1854): The first reference genome for Thecostraca.</title>
        <authorList>
            <person name="Kim W."/>
        </authorList>
    </citation>
    <scope>NUCLEOTIDE SEQUENCE [LARGE SCALE GENOMIC DNA]</scope>
    <source>
        <strain evidence="16">SNU_AA5</strain>
        <tissue evidence="16">Soma without cirri and trophi</tissue>
    </source>
</reference>
<comment type="similarity">
    <text evidence="2 12">Belongs to the two pore domain potassium channel (TC 1.A.1.8) family.</text>
</comment>
<evidence type="ECO:0000256" key="1">
    <source>
        <dbReference type="ARBA" id="ARBA00004141"/>
    </source>
</evidence>
<keyword evidence="4" id="KW-0633">Potassium transport</keyword>
<dbReference type="EMBL" id="VIIS01001867">
    <property type="protein sequence ID" value="KAF0291584.1"/>
    <property type="molecule type" value="Genomic_DNA"/>
</dbReference>
<name>A0A6A4VJ89_AMPAM</name>
<evidence type="ECO:0000256" key="2">
    <source>
        <dbReference type="ARBA" id="ARBA00006666"/>
    </source>
</evidence>
<evidence type="ECO:0000256" key="11">
    <source>
        <dbReference type="ARBA" id="ARBA00023303"/>
    </source>
</evidence>
<keyword evidence="3 12" id="KW-0813">Transport</keyword>
<dbReference type="PANTHER" id="PTHR11003">
    <property type="entry name" value="POTASSIUM CHANNEL, SUBFAMILY K"/>
    <property type="match status" value="1"/>
</dbReference>
<evidence type="ECO:0000256" key="9">
    <source>
        <dbReference type="ARBA" id="ARBA00023065"/>
    </source>
</evidence>
<sequence>MALRRRARRRDKTSGEKFKDCCRGFVAFVFSNVGIIALFLGYAIIGAIVFNKIEGESEREKKDDVVELRRNTVRELWEITYTFNVMFEGNWTEMVDEKILQFQNSIVKAVGEGYDGRAEVASQWTFSGGFLYSLTVMTTIGYGNIAPRTSMGKIVTIFYTCIGFPLFLLYLSNIGSVLAQSFKWLYAKLCKCRPARIEVLGPPVPEPEPRDEDEEAPRWPDELGSYRSQPEAASSEEASSSGSSSSSELDLSTVTVPISMCLIIMAVYICGGAMFFARLEDNWDFLTSCYFCFISLSTIGFGDYVPGDSIRSETGSVETGFVLTSMYLMLGMAIIAMCFNLMQEEVIQKVRSCARCLGCLRGQG</sequence>
<dbReference type="PRINTS" id="PR01333">
    <property type="entry name" value="2POREKCHANEL"/>
</dbReference>
<comment type="subcellular location">
    <subcellularLocation>
        <location evidence="1">Membrane</location>
        <topology evidence="1">Multi-pass membrane protein</topology>
    </subcellularLocation>
</comment>
<dbReference type="InterPro" id="IPR003280">
    <property type="entry name" value="2pore_dom_K_chnl"/>
</dbReference>
<dbReference type="GO" id="GO:0015271">
    <property type="term" value="F:outward rectifier potassium channel activity"/>
    <property type="evidence" value="ECO:0007669"/>
    <property type="project" value="TreeGrafter"/>
</dbReference>
<dbReference type="GO" id="GO:0005886">
    <property type="term" value="C:plasma membrane"/>
    <property type="evidence" value="ECO:0007669"/>
    <property type="project" value="TreeGrafter"/>
</dbReference>
<accession>A0A6A4VJ89</accession>
<evidence type="ECO:0000256" key="10">
    <source>
        <dbReference type="ARBA" id="ARBA00023136"/>
    </source>
</evidence>
<evidence type="ECO:0000259" key="15">
    <source>
        <dbReference type="Pfam" id="PF07885"/>
    </source>
</evidence>
<dbReference type="PRINTS" id="PR01095">
    <property type="entry name" value="TASKCHANNEL"/>
</dbReference>
<feature type="compositionally biased region" description="Low complexity" evidence="13">
    <location>
        <begin position="231"/>
        <end position="248"/>
    </location>
</feature>
<dbReference type="Proteomes" id="UP000440578">
    <property type="component" value="Unassembled WGS sequence"/>
</dbReference>
<dbReference type="InterPro" id="IPR013099">
    <property type="entry name" value="K_chnl_dom"/>
</dbReference>
<evidence type="ECO:0000256" key="14">
    <source>
        <dbReference type="SAM" id="Phobius"/>
    </source>
</evidence>
<keyword evidence="8 14" id="KW-1133">Transmembrane helix</keyword>
<dbReference type="SUPFAM" id="SSF81324">
    <property type="entry name" value="Voltage-gated potassium channels"/>
    <property type="match status" value="2"/>
</dbReference>
<evidence type="ECO:0000256" key="7">
    <source>
        <dbReference type="ARBA" id="ARBA00022958"/>
    </source>
</evidence>
<keyword evidence="10 14" id="KW-0472">Membrane</keyword>
<dbReference type="InterPro" id="IPR003092">
    <property type="entry name" value="2pore_dom_K_chnl_TASK"/>
</dbReference>
<keyword evidence="5 12" id="KW-0812">Transmembrane</keyword>
<dbReference type="PANTHER" id="PTHR11003:SF352">
    <property type="entry name" value="BCDNA.GH04802-RELATED"/>
    <property type="match status" value="1"/>
</dbReference>
<dbReference type="OrthoDB" id="297496at2759"/>
<evidence type="ECO:0000256" key="13">
    <source>
        <dbReference type="SAM" id="MobiDB-lite"/>
    </source>
</evidence>
<gene>
    <name evidence="16" type="primary">twk-7_2</name>
    <name evidence="16" type="ORF">FJT64_010333</name>
</gene>
<keyword evidence="17" id="KW-1185">Reference proteome</keyword>
<feature type="transmembrane region" description="Helical" evidence="14">
    <location>
        <begin position="21"/>
        <end position="50"/>
    </location>
</feature>
<dbReference type="Gene3D" id="1.10.287.70">
    <property type="match status" value="1"/>
</dbReference>
<evidence type="ECO:0000256" key="5">
    <source>
        <dbReference type="ARBA" id="ARBA00022692"/>
    </source>
</evidence>
<organism evidence="16 17">
    <name type="scientific">Amphibalanus amphitrite</name>
    <name type="common">Striped barnacle</name>
    <name type="synonym">Balanus amphitrite</name>
    <dbReference type="NCBI Taxonomy" id="1232801"/>
    <lineage>
        <taxon>Eukaryota</taxon>
        <taxon>Metazoa</taxon>
        <taxon>Ecdysozoa</taxon>
        <taxon>Arthropoda</taxon>
        <taxon>Crustacea</taxon>
        <taxon>Multicrustacea</taxon>
        <taxon>Cirripedia</taxon>
        <taxon>Thoracica</taxon>
        <taxon>Thoracicalcarea</taxon>
        <taxon>Balanomorpha</taxon>
        <taxon>Balanoidea</taxon>
        <taxon>Balanidae</taxon>
        <taxon>Amphibalaninae</taxon>
        <taxon>Amphibalanus</taxon>
    </lineage>
</organism>
<evidence type="ECO:0000256" key="12">
    <source>
        <dbReference type="RuleBase" id="RU003857"/>
    </source>
</evidence>
<keyword evidence="6" id="KW-0631">Potassium channel</keyword>
<evidence type="ECO:0000256" key="8">
    <source>
        <dbReference type="ARBA" id="ARBA00022989"/>
    </source>
</evidence>
<dbReference type="Pfam" id="PF07885">
    <property type="entry name" value="Ion_trans_2"/>
    <property type="match status" value="2"/>
</dbReference>
<keyword evidence="9 12" id="KW-0406">Ion transport</keyword>
<feature type="region of interest" description="Disordered" evidence="13">
    <location>
        <begin position="201"/>
        <end position="248"/>
    </location>
</feature>
<feature type="transmembrane region" description="Helical" evidence="14">
    <location>
        <begin position="124"/>
        <end position="145"/>
    </location>
</feature>
<evidence type="ECO:0000256" key="3">
    <source>
        <dbReference type="ARBA" id="ARBA00022448"/>
    </source>
</evidence>
<proteinExistence type="inferred from homology"/>
<feature type="transmembrane region" description="Helical" evidence="14">
    <location>
        <begin position="283"/>
        <end position="301"/>
    </location>
</feature>
<feature type="domain" description="Potassium channel" evidence="15">
    <location>
        <begin position="120"/>
        <end position="179"/>
    </location>
</feature>
<comment type="caution">
    <text evidence="16">The sequence shown here is derived from an EMBL/GenBank/DDBJ whole genome shotgun (WGS) entry which is preliminary data.</text>
</comment>
<evidence type="ECO:0000256" key="4">
    <source>
        <dbReference type="ARBA" id="ARBA00022538"/>
    </source>
</evidence>